<gene>
    <name evidence="1" type="ORF">CR205_03500</name>
</gene>
<dbReference type="GO" id="GO:0046983">
    <property type="term" value="F:protein dimerization activity"/>
    <property type="evidence" value="ECO:0007669"/>
    <property type="project" value="InterPro"/>
</dbReference>
<dbReference type="OrthoDB" id="1684520at2"/>
<dbReference type="InterPro" id="IPR037208">
    <property type="entry name" value="Spo0E-like_sf"/>
</dbReference>
<dbReference type="SUPFAM" id="SSF140500">
    <property type="entry name" value="BAS1536-like"/>
    <property type="match status" value="1"/>
</dbReference>
<dbReference type="GO" id="GO:0043937">
    <property type="term" value="P:regulation of sporulation"/>
    <property type="evidence" value="ECO:0007669"/>
    <property type="project" value="InterPro"/>
</dbReference>
<dbReference type="Gene3D" id="4.10.280.10">
    <property type="entry name" value="Helix-loop-helix DNA-binding domain"/>
    <property type="match status" value="1"/>
</dbReference>
<proteinExistence type="predicted"/>
<dbReference type="Pfam" id="PF09388">
    <property type="entry name" value="SpoOE-like"/>
    <property type="match status" value="1"/>
</dbReference>
<evidence type="ECO:0000313" key="2">
    <source>
        <dbReference type="Proteomes" id="UP000248066"/>
    </source>
</evidence>
<comment type="caution">
    <text evidence="1">The sequence shown here is derived from an EMBL/GenBank/DDBJ whole genome shotgun (WGS) entry which is preliminary data.</text>
</comment>
<dbReference type="Proteomes" id="UP000248066">
    <property type="component" value="Unassembled WGS sequence"/>
</dbReference>
<dbReference type="RefSeq" id="WP_110516979.1">
    <property type="nucleotide sequence ID" value="NZ_PDOF01000001.1"/>
</dbReference>
<organism evidence="1 2">
    <name type="scientific">Alteribacter lacisalsi</name>
    <dbReference type="NCBI Taxonomy" id="2045244"/>
    <lineage>
        <taxon>Bacteria</taxon>
        <taxon>Bacillati</taxon>
        <taxon>Bacillota</taxon>
        <taxon>Bacilli</taxon>
        <taxon>Bacillales</taxon>
        <taxon>Bacillaceae</taxon>
        <taxon>Alteribacter</taxon>
    </lineage>
</organism>
<evidence type="ECO:0000313" key="1">
    <source>
        <dbReference type="EMBL" id="PYZ97671.1"/>
    </source>
</evidence>
<protein>
    <submittedName>
        <fullName evidence="1">Sporulation protein Spo0E</fullName>
    </submittedName>
</protein>
<sequence length="50" mass="5702">MIKELESQICSMRLLMIETAGEKGLTHPDTVEYSQALDELLNIYDDSQDN</sequence>
<accession>A0A2W0H9S8</accession>
<keyword evidence="2" id="KW-1185">Reference proteome</keyword>
<dbReference type="EMBL" id="PDOF01000001">
    <property type="protein sequence ID" value="PYZ97671.1"/>
    <property type="molecule type" value="Genomic_DNA"/>
</dbReference>
<dbReference type="InterPro" id="IPR018540">
    <property type="entry name" value="Spo0E-like"/>
</dbReference>
<name>A0A2W0H9S8_9BACI</name>
<reference evidence="1 2" key="1">
    <citation type="submission" date="2017-10" db="EMBL/GenBank/DDBJ databases">
        <title>Bacillus sp. nov., a halophilic bacterium isolated from a Yangshapao Lake.</title>
        <authorList>
            <person name="Wang H."/>
        </authorList>
    </citation>
    <scope>NUCLEOTIDE SEQUENCE [LARGE SCALE GENOMIC DNA]</scope>
    <source>
        <strain evidence="1 2">YSP-3</strain>
    </source>
</reference>
<dbReference type="AlphaFoldDB" id="A0A2W0H9S8"/>
<dbReference type="InterPro" id="IPR036638">
    <property type="entry name" value="HLH_DNA-bd_sf"/>
</dbReference>